<evidence type="ECO:0000259" key="1">
    <source>
        <dbReference type="Pfam" id="PF01261"/>
    </source>
</evidence>
<gene>
    <name evidence="2" type="ORF">ACFSRZ_11925</name>
</gene>
<dbReference type="EMBL" id="JBHULH010000008">
    <property type="protein sequence ID" value="MFD2568086.1"/>
    <property type="molecule type" value="Genomic_DNA"/>
</dbReference>
<proteinExistence type="predicted"/>
<dbReference type="Proteomes" id="UP001597508">
    <property type="component" value="Unassembled WGS sequence"/>
</dbReference>
<accession>A0ABW5LWB4</accession>
<dbReference type="Gene3D" id="3.20.20.150">
    <property type="entry name" value="Divalent-metal-dependent TIM barrel enzymes"/>
    <property type="match status" value="1"/>
</dbReference>
<dbReference type="Pfam" id="PF01261">
    <property type="entry name" value="AP_endonuc_2"/>
    <property type="match status" value="1"/>
</dbReference>
<organism evidence="2 3">
    <name type="scientific">Pseudotenacibaculum haliotis</name>
    <dbReference type="NCBI Taxonomy" id="1862138"/>
    <lineage>
        <taxon>Bacteria</taxon>
        <taxon>Pseudomonadati</taxon>
        <taxon>Bacteroidota</taxon>
        <taxon>Flavobacteriia</taxon>
        <taxon>Flavobacteriales</taxon>
        <taxon>Flavobacteriaceae</taxon>
        <taxon>Pseudotenacibaculum</taxon>
    </lineage>
</organism>
<comment type="caution">
    <text evidence="2">The sequence shown here is derived from an EMBL/GenBank/DDBJ whole genome shotgun (WGS) entry which is preliminary data.</text>
</comment>
<name>A0ABW5LWB4_9FLAO</name>
<feature type="domain" description="Xylose isomerase-like TIM barrel" evidence="1">
    <location>
        <begin position="20"/>
        <end position="243"/>
    </location>
</feature>
<evidence type="ECO:0000313" key="2">
    <source>
        <dbReference type="EMBL" id="MFD2568086.1"/>
    </source>
</evidence>
<reference evidence="3" key="1">
    <citation type="journal article" date="2019" name="Int. J. Syst. Evol. Microbiol.">
        <title>The Global Catalogue of Microorganisms (GCM) 10K type strain sequencing project: providing services to taxonomists for standard genome sequencing and annotation.</title>
        <authorList>
            <consortium name="The Broad Institute Genomics Platform"/>
            <consortium name="The Broad Institute Genome Sequencing Center for Infectious Disease"/>
            <person name="Wu L."/>
            <person name="Ma J."/>
        </authorList>
    </citation>
    <scope>NUCLEOTIDE SEQUENCE [LARGE SCALE GENOMIC DNA]</scope>
    <source>
        <strain evidence="3">KCTC 52127</strain>
    </source>
</reference>
<dbReference type="SUPFAM" id="SSF51658">
    <property type="entry name" value="Xylose isomerase-like"/>
    <property type="match status" value="1"/>
</dbReference>
<keyword evidence="3" id="KW-1185">Reference proteome</keyword>
<dbReference type="InterPro" id="IPR036237">
    <property type="entry name" value="Xyl_isomerase-like_sf"/>
</dbReference>
<dbReference type="InterPro" id="IPR013022">
    <property type="entry name" value="Xyl_isomerase-like_TIM-brl"/>
</dbReference>
<protein>
    <submittedName>
        <fullName evidence="2">TIM barrel protein</fullName>
    </submittedName>
</protein>
<dbReference type="RefSeq" id="WP_379666795.1">
    <property type="nucleotide sequence ID" value="NZ_JBHULH010000008.1"/>
</dbReference>
<evidence type="ECO:0000313" key="3">
    <source>
        <dbReference type="Proteomes" id="UP001597508"/>
    </source>
</evidence>
<sequence length="279" mass="32601">MIFVSTSCVKNSKIRESVLELAQNGFKNIELSGGTDYYEGFEEDLIDLKERFNLNYICHNYFPPPKDPFVVNLASLDDEVHQKTFDHLTGSLKLTEKLNCDIFGFHAGFYLNIPIREIGKEINKNVLFDKKLSFERFCKSYKELQSVSNVKLYIENNVISYQNYTNFKENFFMLTNKEEYLELSEKIDFELLLDVAHLKVSCNSLNLDFEEELDFLMSKSNYIHISDNDSFADTNKAVHKDSHLYELLSKHSFKDKTVTLEVYDNIDSIKNTYELINNL</sequence>